<dbReference type="Proteomes" id="UP000775213">
    <property type="component" value="Unassembled WGS sequence"/>
</dbReference>
<evidence type="ECO:0000313" key="1">
    <source>
        <dbReference type="EMBL" id="KAH0455223.1"/>
    </source>
</evidence>
<reference evidence="1 2" key="1">
    <citation type="journal article" date="2021" name="Hortic Res">
        <title>Chromosome-scale assembly of the Dendrobium chrysotoxum genome enhances the understanding of orchid evolution.</title>
        <authorList>
            <person name="Zhang Y."/>
            <person name="Zhang G.Q."/>
            <person name="Zhang D."/>
            <person name="Liu X.D."/>
            <person name="Xu X.Y."/>
            <person name="Sun W.H."/>
            <person name="Yu X."/>
            <person name="Zhu X."/>
            <person name="Wang Z.W."/>
            <person name="Zhao X."/>
            <person name="Zhong W.Y."/>
            <person name="Chen H."/>
            <person name="Yin W.L."/>
            <person name="Huang T."/>
            <person name="Niu S.C."/>
            <person name="Liu Z.J."/>
        </authorList>
    </citation>
    <scope>NUCLEOTIDE SEQUENCE [LARGE SCALE GENOMIC DNA]</scope>
    <source>
        <strain evidence="1">Lindl</strain>
    </source>
</reference>
<gene>
    <name evidence="1" type="ORF">IEQ34_015255</name>
</gene>
<organism evidence="1 2">
    <name type="scientific">Dendrobium chrysotoxum</name>
    <name type="common">Orchid</name>
    <dbReference type="NCBI Taxonomy" id="161865"/>
    <lineage>
        <taxon>Eukaryota</taxon>
        <taxon>Viridiplantae</taxon>
        <taxon>Streptophyta</taxon>
        <taxon>Embryophyta</taxon>
        <taxon>Tracheophyta</taxon>
        <taxon>Spermatophyta</taxon>
        <taxon>Magnoliopsida</taxon>
        <taxon>Liliopsida</taxon>
        <taxon>Asparagales</taxon>
        <taxon>Orchidaceae</taxon>
        <taxon>Epidendroideae</taxon>
        <taxon>Malaxideae</taxon>
        <taxon>Dendrobiinae</taxon>
        <taxon>Dendrobium</taxon>
    </lineage>
</organism>
<name>A0AAV7GIG8_DENCH</name>
<dbReference type="EMBL" id="JAGFBR010000014">
    <property type="protein sequence ID" value="KAH0455223.1"/>
    <property type="molecule type" value="Genomic_DNA"/>
</dbReference>
<evidence type="ECO:0000313" key="2">
    <source>
        <dbReference type="Proteomes" id="UP000775213"/>
    </source>
</evidence>
<sequence length="69" mass="7253">MNASRSYRSSIKTSSVFSQSSLHRYADTSALVDDAEGMHQTGLPSGVLLGDLLVAEGEKATAVIHTSSI</sequence>
<comment type="caution">
    <text evidence="1">The sequence shown here is derived from an EMBL/GenBank/DDBJ whole genome shotgun (WGS) entry which is preliminary data.</text>
</comment>
<keyword evidence="2" id="KW-1185">Reference proteome</keyword>
<proteinExistence type="predicted"/>
<dbReference type="AlphaFoldDB" id="A0AAV7GIG8"/>
<accession>A0AAV7GIG8</accession>
<protein>
    <submittedName>
        <fullName evidence="1">Uncharacterized protein</fullName>
    </submittedName>
</protein>